<dbReference type="KEGG" id="spai:FPZ24_09105"/>
<feature type="transmembrane region" description="Helical" evidence="6">
    <location>
        <begin position="20"/>
        <end position="42"/>
    </location>
</feature>
<feature type="domain" description="Rod shape-determining protein MreC beta-barrel core" evidence="7">
    <location>
        <begin position="135"/>
        <end position="275"/>
    </location>
</feature>
<dbReference type="PANTHER" id="PTHR34138:SF1">
    <property type="entry name" value="CELL SHAPE-DETERMINING PROTEIN MREC"/>
    <property type="match status" value="1"/>
</dbReference>
<keyword evidence="9" id="KW-1185">Reference proteome</keyword>
<dbReference type="OrthoDB" id="8478127at2"/>
<comment type="function">
    <text evidence="5">Involved in formation and maintenance of cell shape.</text>
</comment>
<protein>
    <recommendedName>
        <fullName evidence="2 5">Cell shape-determining protein MreC</fullName>
    </recommendedName>
    <alternativeName>
        <fullName evidence="4 5">Cell shape protein MreC</fullName>
    </alternativeName>
</protein>
<reference evidence="8 9" key="1">
    <citation type="submission" date="2019-07" db="EMBL/GenBank/DDBJ databases">
        <title>Full genome sequence of Sphingomonas sp. 4R-6-7(HKS19).</title>
        <authorList>
            <person name="Im W.-T."/>
        </authorList>
    </citation>
    <scope>NUCLEOTIDE SEQUENCE [LARGE SCALE GENOMIC DNA]</scope>
    <source>
        <strain evidence="8 9">HKS19</strain>
    </source>
</reference>
<dbReference type="AlphaFoldDB" id="A0A5B8LIH7"/>
<name>A0A5B8LIH7_9SPHN</name>
<dbReference type="Proteomes" id="UP000315673">
    <property type="component" value="Chromosome"/>
</dbReference>
<gene>
    <name evidence="8" type="ORF">FPZ24_09105</name>
</gene>
<evidence type="ECO:0000313" key="8">
    <source>
        <dbReference type="EMBL" id="QDZ07629.1"/>
    </source>
</evidence>
<dbReference type="EMBL" id="CP042306">
    <property type="protein sequence ID" value="QDZ07629.1"/>
    <property type="molecule type" value="Genomic_DNA"/>
</dbReference>
<organism evidence="8 9">
    <name type="scientific">Sphingomonas panacisoli</name>
    <dbReference type="NCBI Taxonomy" id="1813879"/>
    <lineage>
        <taxon>Bacteria</taxon>
        <taxon>Pseudomonadati</taxon>
        <taxon>Pseudomonadota</taxon>
        <taxon>Alphaproteobacteria</taxon>
        <taxon>Sphingomonadales</taxon>
        <taxon>Sphingomonadaceae</taxon>
        <taxon>Sphingomonas</taxon>
    </lineage>
</organism>
<dbReference type="RefSeq" id="WP_146571287.1">
    <property type="nucleotide sequence ID" value="NZ_CP042306.1"/>
</dbReference>
<dbReference type="PIRSF" id="PIRSF038471">
    <property type="entry name" value="MreC"/>
    <property type="match status" value="1"/>
</dbReference>
<dbReference type="GO" id="GO:0005886">
    <property type="term" value="C:plasma membrane"/>
    <property type="evidence" value="ECO:0007669"/>
    <property type="project" value="TreeGrafter"/>
</dbReference>
<proteinExistence type="inferred from homology"/>
<dbReference type="GO" id="GO:0008360">
    <property type="term" value="P:regulation of cell shape"/>
    <property type="evidence" value="ECO:0007669"/>
    <property type="project" value="UniProtKB-KW"/>
</dbReference>
<dbReference type="Pfam" id="PF04085">
    <property type="entry name" value="MreC"/>
    <property type="match status" value="1"/>
</dbReference>
<keyword evidence="3 5" id="KW-0133">Cell shape</keyword>
<accession>A0A5B8LIH7</accession>
<evidence type="ECO:0000259" key="7">
    <source>
        <dbReference type="Pfam" id="PF04085"/>
    </source>
</evidence>
<dbReference type="InterPro" id="IPR007221">
    <property type="entry name" value="MreC"/>
</dbReference>
<evidence type="ECO:0000256" key="1">
    <source>
        <dbReference type="ARBA" id="ARBA00009369"/>
    </source>
</evidence>
<evidence type="ECO:0000313" key="9">
    <source>
        <dbReference type="Proteomes" id="UP000315673"/>
    </source>
</evidence>
<keyword evidence="6" id="KW-1133">Transmembrane helix</keyword>
<comment type="similarity">
    <text evidence="1 5">Belongs to the MreC family.</text>
</comment>
<keyword evidence="6" id="KW-0812">Transmembrane</keyword>
<dbReference type="Gene3D" id="2.40.10.340">
    <property type="entry name" value="Rod shape-determining protein MreC, domain 1"/>
    <property type="match status" value="1"/>
</dbReference>
<dbReference type="Gene3D" id="2.40.10.350">
    <property type="entry name" value="Rod shape-determining protein MreC, domain 2"/>
    <property type="match status" value="1"/>
</dbReference>
<dbReference type="InterPro" id="IPR042177">
    <property type="entry name" value="Cell/Rod_1"/>
</dbReference>
<dbReference type="InterPro" id="IPR042175">
    <property type="entry name" value="Cell/Rod_MreC_2"/>
</dbReference>
<sequence>MAPPRNRRPGFSRRAQYSLFIGYVIAIAGALVGAVLLALSTLNPPAFSALRAGTAEITAPISWAAGSAWNGIASIPSWIGSFFGVHAENARLQKQVAVDKQQLLRARAIAYENVRLKKLLGVREPGEETIATARVVSSSATSTRRYALLYAGLIQGVHAGMPVRAPDGLVGRILEAGPDTARILLLIDPESIVPVRRTKDGAPGFATGRGDGLLDVKPIALGNAEYAPGDVLVTSGSGGIFPPNLPVATVVSRSRDGALAKPFAVPDALDYALVLRAFVNMPAPAPAETKP</sequence>
<dbReference type="InterPro" id="IPR055342">
    <property type="entry name" value="MreC_beta-barrel_core"/>
</dbReference>
<evidence type="ECO:0000256" key="3">
    <source>
        <dbReference type="ARBA" id="ARBA00022960"/>
    </source>
</evidence>
<dbReference type="PANTHER" id="PTHR34138">
    <property type="entry name" value="CELL SHAPE-DETERMINING PROTEIN MREC"/>
    <property type="match status" value="1"/>
</dbReference>
<evidence type="ECO:0000256" key="2">
    <source>
        <dbReference type="ARBA" id="ARBA00013855"/>
    </source>
</evidence>
<evidence type="ECO:0000256" key="6">
    <source>
        <dbReference type="SAM" id="Phobius"/>
    </source>
</evidence>
<evidence type="ECO:0000256" key="5">
    <source>
        <dbReference type="PIRNR" id="PIRNR038471"/>
    </source>
</evidence>
<evidence type="ECO:0000256" key="4">
    <source>
        <dbReference type="ARBA" id="ARBA00032089"/>
    </source>
</evidence>
<keyword evidence="6" id="KW-0472">Membrane</keyword>